<protein>
    <recommendedName>
        <fullName evidence="1">non-specific serine/threonine protein kinase</fullName>
        <ecNumber evidence="1">2.7.11.1</ecNumber>
    </recommendedName>
</protein>
<dbReference type="InterPro" id="IPR017441">
    <property type="entry name" value="Protein_kinase_ATP_BS"/>
</dbReference>
<dbReference type="PROSITE" id="PS00107">
    <property type="entry name" value="PROTEIN_KINASE_ATP"/>
    <property type="match status" value="1"/>
</dbReference>
<proteinExistence type="predicted"/>
<dbReference type="SUPFAM" id="SSF56112">
    <property type="entry name" value="Protein kinase-like (PK-like)"/>
    <property type="match status" value="1"/>
</dbReference>
<dbReference type="EMBL" id="MN448297">
    <property type="protein sequence ID" value="QFG75059.1"/>
    <property type="molecule type" value="Genomic_DNA"/>
</dbReference>
<evidence type="ECO:0000259" key="5">
    <source>
        <dbReference type="PROSITE" id="PS50011"/>
    </source>
</evidence>
<evidence type="ECO:0000256" key="2">
    <source>
        <dbReference type="ARBA" id="ARBA00022741"/>
    </source>
</evidence>
<evidence type="ECO:0000256" key="1">
    <source>
        <dbReference type="ARBA" id="ARBA00012513"/>
    </source>
</evidence>
<dbReference type="GO" id="GO:0004674">
    <property type="term" value="F:protein serine/threonine kinase activity"/>
    <property type="evidence" value="ECO:0007669"/>
    <property type="project" value="UniProtKB-EC"/>
</dbReference>
<dbReference type="InterPro" id="IPR011009">
    <property type="entry name" value="Kinase-like_dom_sf"/>
</dbReference>
<keyword evidence="6" id="KW-0418">Kinase</keyword>
<organism evidence="6">
    <name type="scientific">Megaviridae environmental sample</name>
    <dbReference type="NCBI Taxonomy" id="1737588"/>
    <lineage>
        <taxon>Viruses</taxon>
        <taxon>Varidnaviria</taxon>
        <taxon>Bamfordvirae</taxon>
        <taxon>Nucleocytoviricota</taxon>
        <taxon>Megaviricetes</taxon>
        <taxon>Imitervirales</taxon>
        <taxon>Mimiviridae</taxon>
        <taxon>environmental samples</taxon>
    </lineage>
</organism>
<evidence type="ECO:0000313" key="6">
    <source>
        <dbReference type="EMBL" id="QFG75059.1"/>
    </source>
</evidence>
<keyword evidence="6" id="KW-0808">Transferase</keyword>
<feature type="domain" description="Protein kinase" evidence="5">
    <location>
        <begin position="12"/>
        <end position="262"/>
    </location>
</feature>
<keyword evidence="3 4" id="KW-0067">ATP-binding</keyword>
<dbReference type="InterPro" id="IPR000719">
    <property type="entry name" value="Prot_kinase_dom"/>
</dbReference>
<reference evidence="6" key="1">
    <citation type="journal article" date="2019" name="Philos. Trans. R. Soc. Lond., B, Biol. Sci.">
        <title>Targeted metagenomic recovery of four divergent viruses reveals shared and distinctive characteristics of giant viruses of marine eukaryotes.</title>
        <authorList>
            <person name="Needham D.M."/>
            <person name="Poirier C."/>
            <person name="Hehenberger E."/>
            <person name="Jimenez V."/>
            <person name="Swalwell J.E."/>
            <person name="Santoro A.E."/>
            <person name="Worden A.Z."/>
        </authorList>
    </citation>
    <scope>NUCLEOTIDE SEQUENCE</scope>
    <source>
        <strain evidence="6">OPacV-421</strain>
    </source>
</reference>
<sequence>MINNPKSLENEYDFISLLGEGAFGKVYKVKKKRNGKLYAIKLEEKDSEIALLKNEIKIYRYLSNVSTISRLYWYGVNSGVRYGVFDLYENDLATIDIKQYNIHSLFLQMLSIIEHIHRCGIIHRDLKPANFMIKQENVYLIDFGLSKPYKINHKHIEKTYTKAIIGNRLFCSPYVQSNIEPSRRDDLISLGYCYVYLLTSSLPWTVQTIQSKLTYSTYNLYLYTNKQPIIFYLFQYAFSLSFETSIDFNKLIILLNHYQITT</sequence>
<dbReference type="InterPro" id="IPR008271">
    <property type="entry name" value="Ser/Thr_kinase_AS"/>
</dbReference>
<evidence type="ECO:0000256" key="3">
    <source>
        <dbReference type="ARBA" id="ARBA00022840"/>
    </source>
</evidence>
<dbReference type="Pfam" id="PF00069">
    <property type="entry name" value="Pkinase"/>
    <property type="match status" value="1"/>
</dbReference>
<dbReference type="EC" id="2.7.11.1" evidence="1"/>
<dbReference type="Gene3D" id="1.10.510.10">
    <property type="entry name" value="Transferase(Phosphotransferase) domain 1"/>
    <property type="match status" value="1"/>
</dbReference>
<name>A0A5J6VM65_9VIRU</name>
<dbReference type="InterPro" id="IPR050235">
    <property type="entry name" value="CK1_Ser-Thr_kinase"/>
</dbReference>
<feature type="binding site" evidence="4">
    <location>
        <position position="41"/>
    </location>
    <ligand>
        <name>ATP</name>
        <dbReference type="ChEBI" id="CHEBI:30616"/>
    </ligand>
</feature>
<evidence type="ECO:0000256" key="4">
    <source>
        <dbReference type="PROSITE-ProRule" id="PRU10141"/>
    </source>
</evidence>
<keyword evidence="2 4" id="KW-0547">Nucleotide-binding</keyword>
<dbReference type="GO" id="GO:0005524">
    <property type="term" value="F:ATP binding"/>
    <property type="evidence" value="ECO:0007669"/>
    <property type="project" value="UniProtKB-UniRule"/>
</dbReference>
<dbReference type="SMART" id="SM00220">
    <property type="entry name" value="S_TKc"/>
    <property type="match status" value="1"/>
</dbReference>
<dbReference type="PROSITE" id="PS50011">
    <property type="entry name" value="PROTEIN_KINASE_DOM"/>
    <property type="match status" value="1"/>
</dbReference>
<accession>A0A5J6VM65</accession>
<dbReference type="PANTHER" id="PTHR11909">
    <property type="entry name" value="CASEIN KINASE-RELATED"/>
    <property type="match status" value="1"/>
</dbReference>
<dbReference type="PROSITE" id="PS00108">
    <property type="entry name" value="PROTEIN_KINASE_ST"/>
    <property type="match status" value="1"/>
</dbReference>